<dbReference type="CDD" id="cd02258">
    <property type="entry name" value="Peptidase_C25_N"/>
    <property type="match status" value="1"/>
</dbReference>
<dbReference type="EMBL" id="QOWE01000002">
    <property type="protein sequence ID" value="RCR71289.1"/>
    <property type="molecule type" value="Genomic_DNA"/>
</dbReference>
<dbReference type="GO" id="GO:0008234">
    <property type="term" value="F:cysteine-type peptidase activity"/>
    <property type="evidence" value="ECO:0007669"/>
    <property type="project" value="InterPro"/>
</dbReference>
<evidence type="ECO:0000313" key="4">
    <source>
        <dbReference type="EMBL" id="RCR71289.1"/>
    </source>
</evidence>
<evidence type="ECO:0000256" key="2">
    <source>
        <dbReference type="SAM" id="SignalP"/>
    </source>
</evidence>
<name>A0A368JUE2_9BACT</name>
<dbReference type="Pfam" id="PF01364">
    <property type="entry name" value="Peptidase_C25"/>
    <property type="match status" value="1"/>
</dbReference>
<accession>A0A368JUE2</accession>
<protein>
    <recommendedName>
        <fullName evidence="3">Gingipain domain-containing protein</fullName>
    </recommendedName>
</protein>
<reference evidence="4 5" key="1">
    <citation type="submission" date="2018-07" db="EMBL/GenBank/DDBJ databases">
        <title>Genome analysis of Larkinella rosea.</title>
        <authorList>
            <person name="Zhou Z."/>
            <person name="Wang G."/>
        </authorList>
    </citation>
    <scope>NUCLEOTIDE SEQUENCE [LARGE SCALE GENOMIC DNA]</scope>
    <source>
        <strain evidence="5">zzj9</strain>
    </source>
</reference>
<feature type="chain" id="PRO_5017025969" description="Gingipain domain-containing protein" evidence="2">
    <location>
        <begin position="28"/>
        <end position="1142"/>
    </location>
</feature>
<dbReference type="AlphaFoldDB" id="A0A368JUE2"/>
<keyword evidence="5" id="KW-1185">Reference proteome</keyword>
<feature type="signal peptide" evidence="2">
    <location>
        <begin position="1"/>
        <end position="27"/>
    </location>
</feature>
<keyword evidence="1 2" id="KW-0732">Signal</keyword>
<evidence type="ECO:0000259" key="3">
    <source>
        <dbReference type="Pfam" id="PF01364"/>
    </source>
</evidence>
<evidence type="ECO:0000313" key="5">
    <source>
        <dbReference type="Proteomes" id="UP000253383"/>
    </source>
</evidence>
<comment type="caution">
    <text evidence="4">The sequence shown here is derived from an EMBL/GenBank/DDBJ whole genome shotgun (WGS) entry which is preliminary data.</text>
</comment>
<dbReference type="Proteomes" id="UP000253383">
    <property type="component" value="Unassembled WGS sequence"/>
</dbReference>
<gene>
    <name evidence="4" type="ORF">DUE52_03330</name>
</gene>
<proteinExistence type="predicted"/>
<dbReference type="OrthoDB" id="9809780at2"/>
<dbReference type="InterPro" id="IPR029031">
    <property type="entry name" value="Gingipain_N_sf"/>
</dbReference>
<dbReference type="Gene3D" id="3.40.50.10390">
    <property type="entry name" value="Gingipain r, domain 1"/>
    <property type="match status" value="1"/>
</dbReference>
<dbReference type="InterPro" id="IPR029030">
    <property type="entry name" value="Caspase-like_dom_sf"/>
</dbReference>
<sequence>MFGWKKRTRCGLAGWLLGIGWALATQAQSVPSVLAEGPWLKIGISKTGIYKLDAAFLTKSGVPVSTVDPRTIRLFGNGGATLPQANNKTRPRDLTENVIWVTGETDGRFDASDAVYFFAESPHPISYDSTTRRLSHQINPYTDTTYYFLTFGHKTGKRIATQPTLPQTGTVITEFDDYAFYKASGEMTNLVRSGREWLEYLGIGTDKTVSFNLPGIVPGSSALVTSDVVGRALINTQFQLKWGAQVVGTQTIESVTDYQYDRKGRQNRQTFTLTPASLESPVKLVLAYDRNGQGYLQSLALQTRRILRRYDEPFLFRSLESVRSATVRYLIQQANATMQVWDVTNRQEPVLMPVTLNDKQEGSMPAVGNRLREYLVFSPEQASAPETAVAVANQNLQSRETPDLLIVTPASWRTQAERLADFRRKNDQLDVLVVSSQEVYNEFASGQPDPTALRDFARLLNNQTPRKLKYLLLFGDATFDYKNYSKLLTPAQLAATLPTYESRESLHPVLSYSSDDYFGFLETAEGEWTEDFSGDHSLDIGVGRLPVKSAEEARTMVDKLIRYAATGKLPGDWQTKISFVADDGDRDFPNIHQTDADRLAQKITTLRPPFRTEKLYLDSFAQESSPGGQKAPLVNQAITKALNDGRLIVNYTGHGGESGWAEEQVVTLQDILGWTNQRLPIFVTATCQFGRYDDPAQTSGAELALLNPQGGSIALLTTARPVYASTNYLLNNAFYDALAQNTADGAPRLGDLIRLTKNGSLSGSLNRNFTLLGDPSMQLAFPTAQAVLTRINGKTVGAKADTLRALETVRLEGEVQQGRSVLNPFNGYVKVTLFDKADTVTTNGTEFSPPMNYAEYRSPLYSGQVRVQNGRFVCQFVMPKDLDYRVGLGKLFLYAVQADSLVEAAGSYDNLLIGSSVPNPVADTKPPVIRLFINDTTFVDDGTVFGPITTLIAKLNDENGINIARNGIGHEITVRLNDGTPVVVNAYFTPNLDDWRGGTVQYDWQNLPPGAYTVRVKAWDVYNNPSETTLNFVVSAQPPLVIQSVVVTPNPFQEQANFGLQHNRPGDALESTLVIADLSGRTVSERIDQCSNCNASITGLSWNGTMPGGAAIIPGLYVYRLILRSMSDGSSAIHTGKLLYVR</sequence>
<dbReference type="GO" id="GO:0006508">
    <property type="term" value="P:proteolysis"/>
    <property type="evidence" value="ECO:0007669"/>
    <property type="project" value="InterPro"/>
</dbReference>
<feature type="domain" description="Gingipain" evidence="3">
    <location>
        <begin position="405"/>
        <end position="779"/>
    </location>
</feature>
<evidence type="ECO:0000256" key="1">
    <source>
        <dbReference type="ARBA" id="ARBA00022729"/>
    </source>
</evidence>
<dbReference type="SUPFAM" id="SSF52129">
    <property type="entry name" value="Caspase-like"/>
    <property type="match status" value="1"/>
</dbReference>
<organism evidence="4 5">
    <name type="scientific">Larkinella punicea</name>
    <dbReference type="NCBI Taxonomy" id="2315727"/>
    <lineage>
        <taxon>Bacteria</taxon>
        <taxon>Pseudomonadati</taxon>
        <taxon>Bacteroidota</taxon>
        <taxon>Cytophagia</taxon>
        <taxon>Cytophagales</taxon>
        <taxon>Spirosomataceae</taxon>
        <taxon>Larkinella</taxon>
    </lineage>
</organism>
<dbReference type="InterPro" id="IPR001769">
    <property type="entry name" value="Gingipain"/>
</dbReference>
<dbReference type="Gene3D" id="3.40.50.1460">
    <property type="match status" value="1"/>
</dbReference>
<dbReference type="NCBIfam" id="NF033707">
    <property type="entry name" value="T9SS_sortase"/>
    <property type="match status" value="1"/>
</dbReference>